<keyword evidence="5 10" id="KW-0812">Transmembrane</keyword>
<feature type="transmembrane region" description="Helical" evidence="10">
    <location>
        <begin position="150"/>
        <end position="169"/>
    </location>
</feature>
<dbReference type="GO" id="GO:0000026">
    <property type="term" value="F:alpha-1,2-mannosyltransferase activity"/>
    <property type="evidence" value="ECO:0007669"/>
    <property type="project" value="TreeGrafter"/>
</dbReference>
<keyword evidence="7 10" id="KW-1133">Transmembrane helix</keyword>
<dbReference type="PANTHER" id="PTHR22760:SF4">
    <property type="entry name" value="GPI MANNOSYLTRANSFERASE 3"/>
    <property type="match status" value="1"/>
</dbReference>
<evidence type="ECO:0000256" key="7">
    <source>
        <dbReference type="ARBA" id="ARBA00022989"/>
    </source>
</evidence>
<evidence type="ECO:0000256" key="10">
    <source>
        <dbReference type="RuleBase" id="RU363075"/>
    </source>
</evidence>
<evidence type="ECO:0000256" key="1">
    <source>
        <dbReference type="ARBA" id="ARBA00004477"/>
    </source>
</evidence>
<gene>
    <name evidence="11" type="ORF">INT46_003535</name>
</gene>
<protein>
    <recommendedName>
        <fullName evidence="10">Mannosyltransferase</fullName>
        <ecNumber evidence="10">2.4.1.-</ecNumber>
    </recommendedName>
</protein>
<dbReference type="EMBL" id="JAEPRC010000134">
    <property type="protein sequence ID" value="KAG2207132.1"/>
    <property type="molecule type" value="Genomic_DNA"/>
</dbReference>
<evidence type="ECO:0000256" key="3">
    <source>
        <dbReference type="ARBA" id="ARBA00022676"/>
    </source>
</evidence>
<keyword evidence="4" id="KW-0808">Transferase</keyword>
<name>A0A8H7RB81_9FUNG</name>
<dbReference type="GO" id="GO:0006506">
    <property type="term" value="P:GPI anchor biosynthetic process"/>
    <property type="evidence" value="ECO:0007669"/>
    <property type="project" value="TreeGrafter"/>
</dbReference>
<feature type="transmembrane region" description="Helical" evidence="10">
    <location>
        <begin position="216"/>
        <end position="236"/>
    </location>
</feature>
<dbReference type="AlphaFoldDB" id="A0A8H7RB81"/>
<comment type="similarity">
    <text evidence="2">Belongs to the glycosyltransferase 22 family. PIGB subfamily.</text>
</comment>
<comment type="caution">
    <text evidence="11">The sequence shown here is derived from an EMBL/GenBank/DDBJ whole genome shotgun (WGS) entry which is preliminary data.</text>
</comment>
<dbReference type="PANTHER" id="PTHR22760">
    <property type="entry name" value="GLYCOSYLTRANSFERASE"/>
    <property type="match status" value="1"/>
</dbReference>
<dbReference type="Proteomes" id="UP000650833">
    <property type="component" value="Unassembled WGS sequence"/>
</dbReference>
<keyword evidence="12" id="KW-1185">Reference proteome</keyword>
<dbReference type="OrthoDB" id="416834at2759"/>
<feature type="transmembrane region" description="Helical" evidence="10">
    <location>
        <begin position="181"/>
        <end position="204"/>
    </location>
</feature>
<dbReference type="GO" id="GO:0005789">
    <property type="term" value="C:endoplasmic reticulum membrane"/>
    <property type="evidence" value="ECO:0007669"/>
    <property type="project" value="UniProtKB-SubCell"/>
</dbReference>
<feature type="transmembrane region" description="Helical" evidence="10">
    <location>
        <begin position="277"/>
        <end position="300"/>
    </location>
</feature>
<evidence type="ECO:0000256" key="4">
    <source>
        <dbReference type="ARBA" id="ARBA00022679"/>
    </source>
</evidence>
<evidence type="ECO:0000256" key="6">
    <source>
        <dbReference type="ARBA" id="ARBA00022824"/>
    </source>
</evidence>
<comment type="subcellular location">
    <subcellularLocation>
        <location evidence="1 10">Endoplasmic reticulum membrane</location>
        <topology evidence="1 10">Multi-pass membrane protein</topology>
    </subcellularLocation>
</comment>
<keyword evidence="8 10" id="KW-0472">Membrane</keyword>
<dbReference type="Pfam" id="PF03901">
    <property type="entry name" value="Glyco_transf_22"/>
    <property type="match status" value="1"/>
</dbReference>
<feature type="transmembrane region" description="Helical" evidence="10">
    <location>
        <begin position="364"/>
        <end position="381"/>
    </location>
</feature>
<keyword evidence="6 10" id="KW-0256">Endoplasmic reticulum</keyword>
<sequence>MVQATVQPSSTTSSLTFIFVICFLFRLLNAFYTRTYDNPDEYWQGQEVAHELVFGNGYLTWEWKEKIRSFAHPIAIATIYKIIQLLGLEHTHILVAAPRYFQSTLAAIADVATYTLAKKIIGNDIALSILFTTLCSWFNFLMAARTLSNSMEMVFTIIALNYWPIPGIVKTTGNSWVKRYRISLIFASIACVMRPTNGLIWLFLGAQLLLCSNNRFKVASNAVFICVLVTVLDVMIDTRLYNHSWSNIMGNLVFTPYLFFKVNVVNNISLLYGVHTWHWYVSQGIPFIFTTFLPLIGFGLYRICTTPMLNRIRSLLYLSVWVVIIYSLLPHKEFRFIFPIVPLILMIAAYGLQQIGSSRWRKRVMLLLVFTQIPMALYTSIWHQRGVMDVMLWMRSQPKNISVGVLMPCHSTPWYSIIHEKIPMWFLTCEPPLTETNELDEADQFYANPIEFLKSHQEDRIWPATHLLLFDNLIPEILDYLDNQGYKECKRFFNSHFHDDKRRRGDVVVFCHQTHSS</sequence>
<evidence type="ECO:0000256" key="9">
    <source>
        <dbReference type="ARBA" id="ARBA00024708"/>
    </source>
</evidence>
<accession>A0A8H7RB81</accession>
<evidence type="ECO:0000313" key="11">
    <source>
        <dbReference type="EMBL" id="KAG2207132.1"/>
    </source>
</evidence>
<evidence type="ECO:0000313" key="12">
    <source>
        <dbReference type="Proteomes" id="UP000650833"/>
    </source>
</evidence>
<feature type="transmembrane region" description="Helical" evidence="10">
    <location>
        <begin position="312"/>
        <end position="329"/>
    </location>
</feature>
<reference evidence="11" key="1">
    <citation type="submission" date="2020-12" db="EMBL/GenBank/DDBJ databases">
        <title>Metabolic potential, ecology and presence of endohyphal bacteria is reflected in genomic diversity of Mucoromycotina.</title>
        <authorList>
            <person name="Muszewska A."/>
            <person name="Okrasinska A."/>
            <person name="Steczkiewicz K."/>
            <person name="Drgas O."/>
            <person name="Orlowska M."/>
            <person name="Perlinska-Lenart U."/>
            <person name="Aleksandrzak-Piekarczyk T."/>
            <person name="Szatraj K."/>
            <person name="Zielenkiewicz U."/>
            <person name="Pilsyk S."/>
            <person name="Malc E."/>
            <person name="Mieczkowski P."/>
            <person name="Kruszewska J.S."/>
            <person name="Biernat P."/>
            <person name="Pawlowska J."/>
        </authorList>
    </citation>
    <scope>NUCLEOTIDE SEQUENCE</scope>
    <source>
        <strain evidence="11">CBS 226.32</strain>
    </source>
</reference>
<dbReference type="InterPro" id="IPR005599">
    <property type="entry name" value="GPI_mannosylTrfase"/>
</dbReference>
<dbReference type="EC" id="2.4.1.-" evidence="10"/>
<keyword evidence="3 10" id="KW-0328">Glycosyltransferase</keyword>
<feature type="transmembrane region" description="Helical" evidence="10">
    <location>
        <begin position="335"/>
        <end position="352"/>
    </location>
</feature>
<feature type="transmembrane region" description="Helical" evidence="10">
    <location>
        <begin position="125"/>
        <end position="144"/>
    </location>
</feature>
<evidence type="ECO:0000256" key="2">
    <source>
        <dbReference type="ARBA" id="ARBA00006065"/>
    </source>
</evidence>
<organism evidence="11 12">
    <name type="scientific">Mucor plumbeus</name>
    <dbReference type="NCBI Taxonomy" id="97098"/>
    <lineage>
        <taxon>Eukaryota</taxon>
        <taxon>Fungi</taxon>
        <taxon>Fungi incertae sedis</taxon>
        <taxon>Mucoromycota</taxon>
        <taxon>Mucoromycotina</taxon>
        <taxon>Mucoromycetes</taxon>
        <taxon>Mucorales</taxon>
        <taxon>Mucorineae</taxon>
        <taxon>Mucoraceae</taxon>
        <taxon>Mucor</taxon>
    </lineage>
</organism>
<feature type="transmembrane region" description="Helical" evidence="10">
    <location>
        <begin position="12"/>
        <end position="32"/>
    </location>
</feature>
<proteinExistence type="inferred from homology"/>
<evidence type="ECO:0000256" key="8">
    <source>
        <dbReference type="ARBA" id="ARBA00023136"/>
    </source>
</evidence>
<comment type="function">
    <text evidence="9">Mannosyltransferase involved in glycosylphosphatidylinositol-anchor biosynthesis. Transfers the third mannose to Man2-GlcN-acyl-PI during GPI precursor assembly.</text>
</comment>
<evidence type="ECO:0000256" key="5">
    <source>
        <dbReference type="ARBA" id="ARBA00022692"/>
    </source>
</evidence>
<feature type="transmembrane region" description="Helical" evidence="10">
    <location>
        <begin position="248"/>
        <end position="265"/>
    </location>
</feature>